<dbReference type="PANTHER" id="PTHR43872">
    <property type="entry name" value="MONOOXYGENASE, PUTATIVE (AFU_ORTHOLOGUE AFUA_8G02570)-RELATED"/>
    <property type="match status" value="1"/>
</dbReference>
<dbReference type="AlphaFoldDB" id="A0A443I3V3"/>
<organism evidence="7 8">
    <name type="scientific">Byssochlamys spectabilis</name>
    <name type="common">Paecilomyces variotii</name>
    <dbReference type="NCBI Taxonomy" id="264951"/>
    <lineage>
        <taxon>Eukaryota</taxon>
        <taxon>Fungi</taxon>
        <taxon>Dikarya</taxon>
        <taxon>Ascomycota</taxon>
        <taxon>Pezizomycotina</taxon>
        <taxon>Eurotiomycetes</taxon>
        <taxon>Eurotiomycetidae</taxon>
        <taxon>Eurotiales</taxon>
        <taxon>Thermoascaceae</taxon>
        <taxon>Paecilomyces</taxon>
    </lineage>
</organism>
<sequence>MAVEKTTPNGHAAASVGTSFDVIIIGAGVSGINAAYRLQSELPNYSYALLEARDNIGGTWDLFKYPGIRSDSDLFTFGFSFNPWDQNKPIAEGGSIAKYLKDTATKYGIDEHIQYGRRLKTANWLTESRTWSLDVEHEGANISYTARFVIFSTGYYNYHQPLEAKIPGIENFKGQVIHPQFWPEGLDYSGKKVVIIGSGATAITLLPNIAEKAERVTMLQRSPTYILSVPNISKSWLAYILPTVISRKLQRISWIITTRLFYLFCQGFPRLSRWIFRQRIRRELPKHIPLDPHFQPRYNPWDQRVCICPDGDFFKSLRSGRADVKTDTIKTMTKNRIELNSGDSVDADIIVTATGLQLLFAGGAKVSVDGKEIDAPSKYLWNGVMVQDIPNASFVIGYTNASWTLGADATALFICRLLKLMESKGASAVVPKVQPGEKLEDRPLLNLKSTYLTSAPQKLPKAADKAPWLARDNYISDLMFAKYGKIDNSLEFLSGSSVKLQKAL</sequence>
<dbReference type="GO" id="GO:0050661">
    <property type="term" value="F:NADP binding"/>
    <property type="evidence" value="ECO:0007669"/>
    <property type="project" value="InterPro"/>
</dbReference>
<keyword evidence="2" id="KW-0285">Flavoprotein</keyword>
<dbReference type="Gene3D" id="3.50.50.60">
    <property type="entry name" value="FAD/NAD(P)-binding domain"/>
    <property type="match status" value="2"/>
</dbReference>
<evidence type="ECO:0000256" key="3">
    <source>
        <dbReference type="ARBA" id="ARBA00022827"/>
    </source>
</evidence>
<dbReference type="FunFam" id="3.50.50.60:FF:000228">
    <property type="entry name" value="FAD-containing monooxygenase EthA"/>
    <property type="match status" value="1"/>
</dbReference>
<comment type="caution">
    <text evidence="7">The sequence shown here is derived from an EMBL/GenBank/DDBJ whole genome shotgun (WGS) entry which is preliminary data.</text>
</comment>
<dbReference type="STRING" id="264951.A0A443I3V3"/>
<dbReference type="Pfam" id="PF00743">
    <property type="entry name" value="FMO-like"/>
    <property type="match status" value="1"/>
</dbReference>
<dbReference type="InterPro" id="IPR051820">
    <property type="entry name" value="FAD-binding_MO"/>
</dbReference>
<proteinExistence type="predicted"/>
<dbReference type="GO" id="GO:0050660">
    <property type="term" value="F:flavin adenine dinucleotide binding"/>
    <property type="evidence" value="ECO:0007669"/>
    <property type="project" value="InterPro"/>
</dbReference>
<keyword evidence="6 7" id="KW-0503">Monooxygenase</keyword>
<dbReference type="Proteomes" id="UP000283841">
    <property type="component" value="Unassembled WGS sequence"/>
</dbReference>
<gene>
    <name evidence="7" type="ORF">C8Q69DRAFT_183225</name>
</gene>
<dbReference type="SUPFAM" id="SSF51905">
    <property type="entry name" value="FAD/NAD(P)-binding domain"/>
    <property type="match status" value="1"/>
</dbReference>
<evidence type="ECO:0000256" key="1">
    <source>
        <dbReference type="ARBA" id="ARBA00001974"/>
    </source>
</evidence>
<comment type="cofactor">
    <cofactor evidence="1">
        <name>FAD</name>
        <dbReference type="ChEBI" id="CHEBI:57692"/>
    </cofactor>
</comment>
<evidence type="ECO:0000313" key="7">
    <source>
        <dbReference type="EMBL" id="RWQ98774.1"/>
    </source>
</evidence>
<dbReference type="PANTHER" id="PTHR43872:SF1">
    <property type="entry name" value="MONOOXYGENASE, PUTATIVE (AFU_ORTHOLOGUE AFUA_8G02570)-RELATED"/>
    <property type="match status" value="1"/>
</dbReference>
<accession>A0A443I3V3</accession>
<dbReference type="VEuPathDB" id="FungiDB:C8Q69DRAFT_183225"/>
<dbReference type="RefSeq" id="XP_028488419.1">
    <property type="nucleotide sequence ID" value="XM_028625892.1"/>
</dbReference>
<dbReference type="GO" id="GO:0004499">
    <property type="term" value="F:N,N-dimethylaniline monooxygenase activity"/>
    <property type="evidence" value="ECO:0007669"/>
    <property type="project" value="InterPro"/>
</dbReference>
<dbReference type="InterPro" id="IPR036188">
    <property type="entry name" value="FAD/NAD-bd_sf"/>
</dbReference>
<evidence type="ECO:0000313" key="8">
    <source>
        <dbReference type="Proteomes" id="UP000283841"/>
    </source>
</evidence>
<keyword evidence="8" id="KW-1185">Reference proteome</keyword>
<evidence type="ECO:0000256" key="5">
    <source>
        <dbReference type="ARBA" id="ARBA00023002"/>
    </source>
</evidence>
<keyword evidence="3" id="KW-0274">FAD</keyword>
<dbReference type="EMBL" id="RCNU01000002">
    <property type="protein sequence ID" value="RWQ98774.1"/>
    <property type="molecule type" value="Genomic_DNA"/>
</dbReference>
<protein>
    <submittedName>
        <fullName evidence="7">Putative flavin-binding monooxygenase</fullName>
    </submittedName>
</protein>
<reference evidence="7 8" key="1">
    <citation type="journal article" date="2018" name="Front. Microbiol.">
        <title>Genomic and genetic insights into a cosmopolitan fungus, Paecilomyces variotii (Eurotiales).</title>
        <authorList>
            <person name="Urquhart A.S."/>
            <person name="Mondo S.J."/>
            <person name="Makela M.R."/>
            <person name="Hane J.K."/>
            <person name="Wiebenga A."/>
            <person name="He G."/>
            <person name="Mihaltcheva S."/>
            <person name="Pangilinan J."/>
            <person name="Lipzen A."/>
            <person name="Barry K."/>
            <person name="de Vries R.P."/>
            <person name="Grigoriev I.V."/>
            <person name="Idnurm A."/>
        </authorList>
    </citation>
    <scope>NUCLEOTIDE SEQUENCE [LARGE SCALE GENOMIC DNA]</scope>
    <source>
        <strain evidence="7 8">CBS 101075</strain>
    </source>
</reference>
<dbReference type="InterPro" id="IPR020946">
    <property type="entry name" value="Flavin_mOase-like"/>
</dbReference>
<keyword evidence="5" id="KW-0560">Oxidoreductase</keyword>
<dbReference type="GeneID" id="39595169"/>
<evidence type="ECO:0000256" key="6">
    <source>
        <dbReference type="ARBA" id="ARBA00023033"/>
    </source>
</evidence>
<keyword evidence="4" id="KW-0521">NADP</keyword>
<evidence type="ECO:0000256" key="4">
    <source>
        <dbReference type="ARBA" id="ARBA00022857"/>
    </source>
</evidence>
<name>A0A443I3V3_BYSSP</name>
<evidence type="ECO:0000256" key="2">
    <source>
        <dbReference type="ARBA" id="ARBA00022630"/>
    </source>
</evidence>